<proteinExistence type="predicted"/>
<reference evidence="1" key="2">
    <citation type="submission" date="2023-06" db="EMBL/GenBank/DDBJ databases">
        <authorList>
            <consortium name="Lawrence Berkeley National Laboratory"/>
            <person name="Haridas S."/>
            <person name="Hensen N."/>
            <person name="Bonometti L."/>
            <person name="Westerberg I."/>
            <person name="Brannstrom I.O."/>
            <person name="Guillou S."/>
            <person name="Cros-Aarteil S."/>
            <person name="Calhoun S."/>
            <person name="Kuo A."/>
            <person name="Mondo S."/>
            <person name="Pangilinan J."/>
            <person name="Riley R."/>
            <person name="Labutti K."/>
            <person name="Andreopoulos B."/>
            <person name="Lipzen A."/>
            <person name="Chen C."/>
            <person name="Yanf M."/>
            <person name="Daum C."/>
            <person name="Ng V."/>
            <person name="Clum A."/>
            <person name="Steindorff A."/>
            <person name="Ohm R."/>
            <person name="Martin F."/>
            <person name="Silar P."/>
            <person name="Natvig D."/>
            <person name="Lalanne C."/>
            <person name="Gautier V."/>
            <person name="Ament-Velasquez S.L."/>
            <person name="Kruys A."/>
            <person name="Hutchinson M.I."/>
            <person name="Powell A.J."/>
            <person name="Barry K."/>
            <person name="Miller A.N."/>
            <person name="Grigoriev I.V."/>
            <person name="Debuchy R."/>
            <person name="Gladieux P."/>
            <person name="Thoren M.H."/>
            <person name="Johannesson H."/>
        </authorList>
    </citation>
    <scope>NUCLEOTIDE SEQUENCE</scope>
    <source>
        <strain evidence="1">CBS 955.72</strain>
    </source>
</reference>
<keyword evidence="2" id="KW-1185">Reference proteome</keyword>
<name>A0AAJ0MDA5_9PEZI</name>
<protein>
    <submittedName>
        <fullName evidence="1">Uncharacterized protein</fullName>
    </submittedName>
</protein>
<organism evidence="1 2">
    <name type="scientific">Lasiosphaeria hispida</name>
    <dbReference type="NCBI Taxonomy" id="260671"/>
    <lineage>
        <taxon>Eukaryota</taxon>
        <taxon>Fungi</taxon>
        <taxon>Dikarya</taxon>
        <taxon>Ascomycota</taxon>
        <taxon>Pezizomycotina</taxon>
        <taxon>Sordariomycetes</taxon>
        <taxon>Sordariomycetidae</taxon>
        <taxon>Sordariales</taxon>
        <taxon>Lasiosphaeriaceae</taxon>
        <taxon>Lasiosphaeria</taxon>
    </lineage>
</organism>
<reference evidence="1" key="1">
    <citation type="journal article" date="2023" name="Mol. Phylogenet. Evol.">
        <title>Genome-scale phylogeny and comparative genomics of the fungal order Sordariales.</title>
        <authorList>
            <person name="Hensen N."/>
            <person name="Bonometti L."/>
            <person name="Westerberg I."/>
            <person name="Brannstrom I.O."/>
            <person name="Guillou S."/>
            <person name="Cros-Aarteil S."/>
            <person name="Calhoun S."/>
            <person name="Haridas S."/>
            <person name="Kuo A."/>
            <person name="Mondo S."/>
            <person name="Pangilinan J."/>
            <person name="Riley R."/>
            <person name="LaButti K."/>
            <person name="Andreopoulos B."/>
            <person name="Lipzen A."/>
            <person name="Chen C."/>
            <person name="Yan M."/>
            <person name="Daum C."/>
            <person name="Ng V."/>
            <person name="Clum A."/>
            <person name="Steindorff A."/>
            <person name="Ohm R.A."/>
            <person name="Martin F."/>
            <person name="Silar P."/>
            <person name="Natvig D.O."/>
            <person name="Lalanne C."/>
            <person name="Gautier V."/>
            <person name="Ament-Velasquez S.L."/>
            <person name="Kruys A."/>
            <person name="Hutchinson M.I."/>
            <person name="Powell A.J."/>
            <person name="Barry K."/>
            <person name="Miller A.N."/>
            <person name="Grigoriev I.V."/>
            <person name="Debuchy R."/>
            <person name="Gladieux P."/>
            <person name="Hiltunen Thoren M."/>
            <person name="Johannesson H."/>
        </authorList>
    </citation>
    <scope>NUCLEOTIDE SEQUENCE</scope>
    <source>
        <strain evidence="1">CBS 955.72</strain>
    </source>
</reference>
<dbReference type="Proteomes" id="UP001275084">
    <property type="component" value="Unassembled WGS sequence"/>
</dbReference>
<gene>
    <name evidence="1" type="ORF">B0T25DRAFT_258506</name>
</gene>
<dbReference type="EMBL" id="JAUIQD010000005">
    <property type="protein sequence ID" value="KAK3350080.1"/>
    <property type="molecule type" value="Genomic_DNA"/>
</dbReference>
<evidence type="ECO:0000313" key="2">
    <source>
        <dbReference type="Proteomes" id="UP001275084"/>
    </source>
</evidence>
<evidence type="ECO:0000313" key="1">
    <source>
        <dbReference type="EMBL" id="KAK3350080.1"/>
    </source>
</evidence>
<dbReference type="AlphaFoldDB" id="A0AAJ0MDA5"/>
<sequence>MRRGQSRSRQEACRVSHQWRRVAPAQSSTANHTRHTRHYSISNALGISLGTQTTALRWPPTRRPISTGCNVPRCRSSVAVCCSIYSCQFESCCPRSAAAHSDDDPATTQQQSWNCSSVAVAPRALGALMHIDRGNFEYLSPSFAGPEPPLTSQPRHDVQLFRVAAYALRGSLQTPKSRPSSSHAVPILLPTNPRGLSRPGVDSLLHPAVRILSLEGKVRRLLHRSQRLNFPASSSTYPTSGARKWSIQIITTGETCLTPL</sequence>
<comment type="caution">
    <text evidence="1">The sequence shown here is derived from an EMBL/GenBank/DDBJ whole genome shotgun (WGS) entry which is preliminary data.</text>
</comment>
<accession>A0AAJ0MDA5</accession>